<dbReference type="Proteomes" id="UP000000503">
    <property type="component" value="Chromosome"/>
</dbReference>
<dbReference type="InterPro" id="IPR036680">
    <property type="entry name" value="SPOR-like_sf"/>
</dbReference>
<dbReference type="STRING" id="744872.Spica_1444"/>
<accession>F8EXK8</accession>
<dbReference type="SUPFAM" id="SSF110997">
    <property type="entry name" value="Sporulation related repeat"/>
    <property type="match status" value="1"/>
</dbReference>
<reference evidence="4" key="1">
    <citation type="journal article" date="2013" name="Stand. Genomic Sci.">
        <title>Genome sequence of the thermophilic fresh-water bacterium Spirochaeta caldaria type strain (H1(T)), reclassification of Spirochaeta caldaria, Spirochaeta stenostrepta, and Spirochaeta zuelzerae in the genus Treponema as Treponema caldaria comb. nov., Treponema stenostrepta comb. nov., and Treponema zuelzerae comb. nov., and emendation of the genus Treponema.</title>
        <authorList>
            <person name="Abt B."/>
            <person name="Goker M."/>
            <person name="Scheuner C."/>
            <person name="Han C."/>
            <person name="Lu M."/>
            <person name="Misra M."/>
            <person name="Lapidus A."/>
            <person name="Nolan M."/>
            <person name="Lucas S."/>
            <person name="Hammon N."/>
            <person name="Deshpande S."/>
            <person name="Cheng J.F."/>
            <person name="Tapia R."/>
            <person name="Goodwin L.A."/>
            <person name="Pitluck S."/>
            <person name="Liolios K."/>
            <person name="Pagani I."/>
            <person name="Ivanova N."/>
            <person name="Mavromatis K."/>
            <person name="Mikhailova N."/>
            <person name="Huntemann M."/>
            <person name="Pati A."/>
            <person name="Chen A."/>
            <person name="Palaniappan K."/>
            <person name="Land M."/>
            <person name="Hauser L."/>
            <person name="Jeffries C.D."/>
            <person name="Rohde M."/>
            <person name="Spring S."/>
            <person name="Gronow S."/>
            <person name="Detter J.C."/>
            <person name="Bristow J."/>
            <person name="Eisen J.A."/>
            <person name="Markowitz V."/>
            <person name="Hugenholtz P."/>
            <person name="Kyrpides N.C."/>
            <person name="Woyke T."/>
            <person name="Klenk H.P."/>
        </authorList>
    </citation>
    <scope>NUCLEOTIDE SEQUENCE</scope>
    <source>
        <strain evidence="4">ATCC 51460 / DSM 7334 / H1</strain>
    </source>
</reference>
<dbReference type="AlphaFoldDB" id="F8EXK8"/>
<protein>
    <submittedName>
        <fullName evidence="3">Sporulation domain-containing protein</fullName>
    </submittedName>
</protein>
<dbReference type="RefSeq" id="WP_013968899.1">
    <property type="nucleotide sequence ID" value="NC_015732.1"/>
</dbReference>
<feature type="region of interest" description="Disordered" evidence="1">
    <location>
        <begin position="208"/>
        <end position="239"/>
    </location>
</feature>
<dbReference type="PROSITE" id="PS51724">
    <property type="entry name" value="SPOR"/>
    <property type="match status" value="1"/>
</dbReference>
<dbReference type="GO" id="GO:0042834">
    <property type="term" value="F:peptidoglycan binding"/>
    <property type="evidence" value="ECO:0007669"/>
    <property type="project" value="InterPro"/>
</dbReference>
<evidence type="ECO:0000313" key="3">
    <source>
        <dbReference type="EMBL" id="AEJ19589.1"/>
    </source>
</evidence>
<dbReference type="EMBL" id="CP002868">
    <property type="protein sequence ID" value="AEJ19589.1"/>
    <property type="molecule type" value="Genomic_DNA"/>
</dbReference>
<dbReference type="OrthoDB" id="371392at2"/>
<dbReference type="eggNOG" id="COG0797">
    <property type="taxonomic scope" value="Bacteria"/>
</dbReference>
<evidence type="ECO:0000259" key="2">
    <source>
        <dbReference type="PROSITE" id="PS51724"/>
    </source>
</evidence>
<gene>
    <name evidence="3" type="ordered locus">Spica_1444</name>
</gene>
<evidence type="ECO:0000313" key="4">
    <source>
        <dbReference type="Proteomes" id="UP000000503"/>
    </source>
</evidence>
<dbReference type="Gene3D" id="3.30.70.1070">
    <property type="entry name" value="Sporulation related repeat"/>
    <property type="match status" value="1"/>
</dbReference>
<name>F8EXK8_GRAC1</name>
<dbReference type="KEGG" id="scd:Spica_1444"/>
<dbReference type="InterPro" id="IPR007730">
    <property type="entry name" value="SPOR-like_dom"/>
</dbReference>
<dbReference type="Gene3D" id="2.40.40.10">
    <property type="entry name" value="RlpA-like domain"/>
    <property type="match status" value="1"/>
</dbReference>
<dbReference type="Pfam" id="PF05036">
    <property type="entry name" value="SPOR"/>
    <property type="match status" value="1"/>
</dbReference>
<dbReference type="HOGENOM" id="CLU_623941_0_0_12"/>
<feature type="domain" description="SPOR" evidence="2">
    <location>
        <begin position="361"/>
        <end position="438"/>
    </location>
</feature>
<dbReference type="InterPro" id="IPR036908">
    <property type="entry name" value="RlpA-like_sf"/>
</dbReference>
<sequence>MMNYLKKLIVLFFIGIASLGLLGASIWEGAAAMAAGGELPENGYYIATNSFPRNTLVDVVNLENGKTLRAIVVGGIDNPGLLGLLSKEAANALGLEKGMVGRIRVNMPADPIAFSRYRDELSKEGDPDRDPAATLALTKAEEGAMSQQPLMSVQESAVKIDAVSEKQNNPALISETEMTPETEKIQELPELQQKESIAEAEIVPIQAPTVPSVELSTEPSEPLASEQPVIEPKETPQDSTSIAEIIPVETPVKSDTEEVITEPNIQDSPTDIAPVLKTPFAEKVELSLEPAEERPPVFVPTEPVVEEGEEKPEISNFVEAAPISMAEKLEQPMVVQEPVQAPTKATEQAFKIAFSVPSVTNLDKGKYYIQLGAFSKADAVENQIKGLNKKYPLLVHIGGTTEKPIYRLLIGPLNEGESHALVSYFKKSGFKDAFVKKES</sequence>
<organism evidence="3 4">
    <name type="scientific">Gracilinema caldarium (strain ATCC 51460 / DSM 7334 / H1)</name>
    <name type="common">Treponema caldarium</name>
    <dbReference type="NCBI Taxonomy" id="744872"/>
    <lineage>
        <taxon>Bacteria</taxon>
        <taxon>Pseudomonadati</taxon>
        <taxon>Spirochaetota</taxon>
        <taxon>Spirochaetia</taxon>
        <taxon>Spirochaetales</taxon>
        <taxon>Breznakiellaceae</taxon>
        <taxon>Gracilinema</taxon>
    </lineage>
</organism>
<proteinExistence type="predicted"/>
<evidence type="ECO:0000256" key="1">
    <source>
        <dbReference type="SAM" id="MobiDB-lite"/>
    </source>
</evidence>
<keyword evidence="4" id="KW-1185">Reference proteome</keyword>